<name>A0ABD2B5N5_VESMC</name>
<protein>
    <submittedName>
        <fullName evidence="2">Uncharacterized protein</fullName>
    </submittedName>
</protein>
<feature type="region of interest" description="Disordered" evidence="1">
    <location>
        <begin position="170"/>
        <end position="192"/>
    </location>
</feature>
<reference evidence="2 3" key="1">
    <citation type="journal article" date="2024" name="Ann. Entomol. Soc. Am.">
        <title>Genomic analyses of the southern and eastern yellowjacket wasps (Hymenoptera: Vespidae) reveal evolutionary signatures of social life.</title>
        <authorList>
            <person name="Catto M.A."/>
            <person name="Caine P.B."/>
            <person name="Orr S.E."/>
            <person name="Hunt B.G."/>
            <person name="Goodisman M.A.D."/>
        </authorList>
    </citation>
    <scope>NUCLEOTIDE SEQUENCE [LARGE SCALE GENOMIC DNA]</scope>
    <source>
        <strain evidence="2">232</strain>
        <tissue evidence="2">Head and thorax</tissue>
    </source>
</reference>
<proteinExistence type="predicted"/>
<keyword evidence="3" id="KW-1185">Reference proteome</keyword>
<gene>
    <name evidence="2" type="ORF">V1477_017305</name>
</gene>
<accession>A0ABD2B5N5</accession>
<evidence type="ECO:0000313" key="2">
    <source>
        <dbReference type="EMBL" id="KAL2728029.1"/>
    </source>
</evidence>
<evidence type="ECO:0000313" key="3">
    <source>
        <dbReference type="Proteomes" id="UP001607303"/>
    </source>
</evidence>
<sequence length="236" mass="25316">MVTVIIDYIKSEARTFRISPSVTSLTRVGDSGRELRGSSFRRVGFSASRARFVLPSTSGFELSRRSLVLHPREGGIEGLEWVTLEEVDESQEGGGATESESKLVEGEVEVKLSSAQLSSALLCSALLCSALLCSALLSSALLCSAFYVHASNHHPSGDLLVKRPRVRREGYNGGDGGGGRGGGGGGGGSGSGDSDTNGDFILVKLILRHVAYFKIRAEKKERYRKKVHLSEQMRVI</sequence>
<feature type="compositionally biased region" description="Gly residues" evidence="1">
    <location>
        <begin position="171"/>
        <end position="191"/>
    </location>
</feature>
<comment type="caution">
    <text evidence="2">The sequence shown here is derived from an EMBL/GenBank/DDBJ whole genome shotgun (WGS) entry which is preliminary data.</text>
</comment>
<dbReference type="EMBL" id="JAYRBN010000100">
    <property type="protein sequence ID" value="KAL2728029.1"/>
    <property type="molecule type" value="Genomic_DNA"/>
</dbReference>
<evidence type="ECO:0000256" key="1">
    <source>
        <dbReference type="SAM" id="MobiDB-lite"/>
    </source>
</evidence>
<organism evidence="2 3">
    <name type="scientific">Vespula maculifrons</name>
    <name type="common">Eastern yellow jacket</name>
    <name type="synonym">Wasp</name>
    <dbReference type="NCBI Taxonomy" id="7453"/>
    <lineage>
        <taxon>Eukaryota</taxon>
        <taxon>Metazoa</taxon>
        <taxon>Ecdysozoa</taxon>
        <taxon>Arthropoda</taxon>
        <taxon>Hexapoda</taxon>
        <taxon>Insecta</taxon>
        <taxon>Pterygota</taxon>
        <taxon>Neoptera</taxon>
        <taxon>Endopterygota</taxon>
        <taxon>Hymenoptera</taxon>
        <taxon>Apocrita</taxon>
        <taxon>Aculeata</taxon>
        <taxon>Vespoidea</taxon>
        <taxon>Vespidae</taxon>
        <taxon>Vespinae</taxon>
        <taxon>Vespula</taxon>
    </lineage>
</organism>
<dbReference type="Proteomes" id="UP001607303">
    <property type="component" value="Unassembled WGS sequence"/>
</dbReference>
<dbReference type="AlphaFoldDB" id="A0ABD2B5N5"/>